<evidence type="ECO:0000256" key="3">
    <source>
        <dbReference type="ARBA" id="ARBA00004972"/>
    </source>
</evidence>
<gene>
    <name evidence="18" type="ORF">NEZAVI_LOCUS3975</name>
</gene>
<evidence type="ECO:0000313" key="18">
    <source>
        <dbReference type="EMBL" id="CAH1393276.1"/>
    </source>
</evidence>
<dbReference type="GO" id="GO:0170056">
    <property type="term" value="F:cholesterol 7-desaturase [NAD(P)H] activity"/>
    <property type="evidence" value="ECO:0007669"/>
    <property type="project" value="UniProtKB-EC"/>
</dbReference>
<evidence type="ECO:0000256" key="7">
    <source>
        <dbReference type="ARBA" id="ARBA00022989"/>
    </source>
</evidence>
<evidence type="ECO:0000256" key="5">
    <source>
        <dbReference type="ARBA" id="ARBA00022714"/>
    </source>
</evidence>
<dbReference type="PANTHER" id="PTHR21266:SF32">
    <property type="entry name" value="CHOLESTEROL 7-DESATURASE NVD"/>
    <property type="match status" value="1"/>
</dbReference>
<evidence type="ECO:0000256" key="9">
    <source>
        <dbReference type="ARBA" id="ARBA00023004"/>
    </source>
</evidence>
<evidence type="ECO:0000313" key="19">
    <source>
        <dbReference type="Proteomes" id="UP001152798"/>
    </source>
</evidence>
<evidence type="ECO:0000256" key="4">
    <source>
        <dbReference type="ARBA" id="ARBA00022692"/>
    </source>
</evidence>
<dbReference type="GO" id="GO:0005737">
    <property type="term" value="C:cytoplasm"/>
    <property type="evidence" value="ECO:0007669"/>
    <property type="project" value="TreeGrafter"/>
</dbReference>
<comment type="pathway">
    <text evidence="3">Hormone biosynthesis.</text>
</comment>
<evidence type="ECO:0000256" key="10">
    <source>
        <dbReference type="ARBA" id="ARBA00023014"/>
    </source>
</evidence>
<evidence type="ECO:0000256" key="13">
    <source>
        <dbReference type="ARBA" id="ARBA00025729"/>
    </source>
</evidence>
<dbReference type="PROSITE" id="PS51296">
    <property type="entry name" value="RIESKE"/>
    <property type="match status" value="1"/>
</dbReference>
<evidence type="ECO:0000256" key="11">
    <source>
        <dbReference type="ARBA" id="ARBA00023136"/>
    </source>
</evidence>
<dbReference type="OrthoDB" id="426882at2759"/>
<dbReference type="GO" id="GO:0046872">
    <property type="term" value="F:metal ion binding"/>
    <property type="evidence" value="ECO:0007669"/>
    <property type="project" value="UniProtKB-KW"/>
</dbReference>
<dbReference type="InterPro" id="IPR017941">
    <property type="entry name" value="Rieske_2Fe-2S"/>
</dbReference>
<dbReference type="PANTHER" id="PTHR21266">
    <property type="entry name" value="IRON-SULFUR DOMAIN CONTAINING PROTEIN"/>
    <property type="match status" value="1"/>
</dbReference>
<comment type="subcellular location">
    <subcellularLocation>
        <location evidence="2">Membrane</location>
    </subcellularLocation>
</comment>
<dbReference type="InterPro" id="IPR050584">
    <property type="entry name" value="Cholesterol_7-desaturase"/>
</dbReference>
<evidence type="ECO:0000256" key="15">
    <source>
        <dbReference type="ARBA" id="ARBA00047853"/>
    </source>
</evidence>
<dbReference type="Proteomes" id="UP001152798">
    <property type="component" value="Chromosome 2"/>
</dbReference>
<sequence length="431" mass="49718">MLGLSACWPAWIIHAQLKNMEGFLLNSGLYDIIMFITDHLTFKKIFLCIIGWLIYKLFIKPMNYVKGLCDVGWLEGHRNLKTRVIGKIPPVYPNGWFAIAESDSLKKGQILHVAALGENFAVFRSSNGVSRILDAYCPHLGANMAVGGKVVGDCIQCPFHLWKFNGATGLCTSIPYTDKIPKTAKVRSWNTVETNGFIFVWYHAEGEEPNWFPEEIKEINHNKLTYFGRNQFQIKCHIQDVPENGSDMTHFAAIHEAAAMNGGDLRYQEKTMLKFFRHKWQAVWEPCNENGKQHTATSIIDHHIDLFGKIKIAKCRISAYQTGPGYVVLKVNAGFGTVLLLQVITPVEPLVQKVIHRVYSPAYLMPFTRFFFLSEAYMFERDIMIWNNKVFFDQPIYTREDKSIARFRRWYQQFYTQHSKTYAMAKEGLDW</sequence>
<dbReference type="GO" id="GO:0008203">
    <property type="term" value="P:cholesterol metabolic process"/>
    <property type="evidence" value="ECO:0007669"/>
    <property type="project" value="InterPro"/>
</dbReference>
<evidence type="ECO:0000256" key="2">
    <source>
        <dbReference type="ARBA" id="ARBA00004370"/>
    </source>
</evidence>
<evidence type="ECO:0000256" key="12">
    <source>
        <dbReference type="ARBA" id="ARBA00025712"/>
    </source>
</evidence>
<dbReference type="Gene3D" id="3.90.380.10">
    <property type="entry name" value="Naphthalene 1,2-dioxygenase Alpha Subunit, Chain A, domain 1"/>
    <property type="match status" value="1"/>
</dbReference>
<dbReference type="Pfam" id="PF00355">
    <property type="entry name" value="Rieske"/>
    <property type="match status" value="1"/>
</dbReference>
<dbReference type="Gene3D" id="2.102.10.10">
    <property type="entry name" value="Rieske [2Fe-2S] iron-sulphur domain"/>
    <property type="match status" value="1"/>
</dbReference>
<dbReference type="InterPro" id="IPR036922">
    <property type="entry name" value="Rieske_2Fe-2S_sf"/>
</dbReference>
<keyword evidence="19" id="KW-1185">Reference proteome</keyword>
<dbReference type="GO" id="GO:0051537">
    <property type="term" value="F:2 iron, 2 sulfur cluster binding"/>
    <property type="evidence" value="ECO:0007669"/>
    <property type="project" value="UniProtKB-KW"/>
</dbReference>
<evidence type="ECO:0000256" key="8">
    <source>
        <dbReference type="ARBA" id="ARBA00023002"/>
    </source>
</evidence>
<proteinExistence type="inferred from homology"/>
<keyword evidence="8" id="KW-0560">Oxidoreductase</keyword>
<dbReference type="EC" id="1.14.19.21" evidence="14"/>
<evidence type="ECO:0000256" key="14">
    <source>
        <dbReference type="ARBA" id="ARBA00026095"/>
    </source>
</evidence>
<evidence type="ECO:0000256" key="6">
    <source>
        <dbReference type="ARBA" id="ARBA00022723"/>
    </source>
</evidence>
<keyword evidence="10" id="KW-0411">Iron-sulfur</keyword>
<protein>
    <recommendedName>
        <fullName evidence="14">cholesterol 7-desaturase</fullName>
        <ecNumber evidence="14">1.14.19.21</ecNumber>
    </recommendedName>
</protein>
<organism evidence="18 19">
    <name type="scientific">Nezara viridula</name>
    <name type="common">Southern green stink bug</name>
    <name type="synonym">Cimex viridulus</name>
    <dbReference type="NCBI Taxonomy" id="85310"/>
    <lineage>
        <taxon>Eukaryota</taxon>
        <taxon>Metazoa</taxon>
        <taxon>Ecdysozoa</taxon>
        <taxon>Arthropoda</taxon>
        <taxon>Hexapoda</taxon>
        <taxon>Insecta</taxon>
        <taxon>Pterygota</taxon>
        <taxon>Neoptera</taxon>
        <taxon>Paraneoptera</taxon>
        <taxon>Hemiptera</taxon>
        <taxon>Heteroptera</taxon>
        <taxon>Panheteroptera</taxon>
        <taxon>Pentatomomorpha</taxon>
        <taxon>Pentatomoidea</taxon>
        <taxon>Pentatomidae</taxon>
        <taxon>Pentatominae</taxon>
        <taxon>Nezara</taxon>
    </lineage>
</organism>
<evidence type="ECO:0000259" key="17">
    <source>
        <dbReference type="PROSITE" id="PS51296"/>
    </source>
</evidence>
<comment type="catalytic activity">
    <reaction evidence="15">
        <text>cholesterol + NADH + O2 + H(+) = 7-dehydrocholesterol + NAD(+) + 2 H2O</text>
        <dbReference type="Rhea" id="RHEA:51644"/>
        <dbReference type="ChEBI" id="CHEBI:15377"/>
        <dbReference type="ChEBI" id="CHEBI:15378"/>
        <dbReference type="ChEBI" id="CHEBI:15379"/>
        <dbReference type="ChEBI" id="CHEBI:16113"/>
        <dbReference type="ChEBI" id="CHEBI:17759"/>
        <dbReference type="ChEBI" id="CHEBI:57540"/>
        <dbReference type="ChEBI" id="CHEBI:57945"/>
        <dbReference type="EC" id="1.14.19.21"/>
    </reaction>
    <physiologicalReaction direction="left-to-right" evidence="15">
        <dbReference type="Rhea" id="RHEA:51645"/>
    </physiologicalReaction>
</comment>
<evidence type="ECO:0000256" key="16">
    <source>
        <dbReference type="ARBA" id="ARBA00049548"/>
    </source>
</evidence>
<evidence type="ECO:0000256" key="1">
    <source>
        <dbReference type="ARBA" id="ARBA00001962"/>
    </source>
</evidence>
<keyword evidence="4" id="KW-0812">Transmembrane</keyword>
<keyword evidence="5" id="KW-0001">2Fe-2S</keyword>
<comment type="cofactor">
    <cofactor evidence="1">
        <name>Fe cation</name>
        <dbReference type="ChEBI" id="CHEBI:24875"/>
    </cofactor>
</comment>
<comment type="similarity">
    <text evidence="13">Belongs to the cholesterol 7-desaturase family.</text>
</comment>
<dbReference type="Pfam" id="PF19298">
    <property type="entry name" value="KshA_C"/>
    <property type="match status" value="1"/>
</dbReference>
<dbReference type="SUPFAM" id="SSF50022">
    <property type="entry name" value="ISP domain"/>
    <property type="match status" value="1"/>
</dbReference>
<dbReference type="AlphaFoldDB" id="A0A9P0EG72"/>
<dbReference type="EMBL" id="OV725078">
    <property type="protein sequence ID" value="CAH1393276.1"/>
    <property type="molecule type" value="Genomic_DNA"/>
</dbReference>
<feature type="domain" description="Rieske" evidence="17">
    <location>
        <begin position="96"/>
        <end position="200"/>
    </location>
</feature>
<comment type="pathway">
    <text evidence="12">Steroid hormone biosynthesis; dafachronic acid biosynthesis.</text>
</comment>
<name>A0A9P0EG72_NEZVI</name>
<keyword evidence="6" id="KW-0479">Metal-binding</keyword>
<dbReference type="GO" id="GO:0016020">
    <property type="term" value="C:membrane"/>
    <property type="evidence" value="ECO:0007669"/>
    <property type="project" value="UniProtKB-SubCell"/>
</dbReference>
<comment type="catalytic activity">
    <reaction evidence="16">
        <text>cholesterol + NADPH + O2 + H(+) = 7-dehydrocholesterol + NADP(+) + 2 H2O</text>
        <dbReference type="Rhea" id="RHEA:45024"/>
        <dbReference type="ChEBI" id="CHEBI:15377"/>
        <dbReference type="ChEBI" id="CHEBI:15378"/>
        <dbReference type="ChEBI" id="CHEBI:15379"/>
        <dbReference type="ChEBI" id="CHEBI:16113"/>
        <dbReference type="ChEBI" id="CHEBI:17759"/>
        <dbReference type="ChEBI" id="CHEBI:57783"/>
        <dbReference type="ChEBI" id="CHEBI:58349"/>
        <dbReference type="EC" id="1.14.19.21"/>
    </reaction>
    <physiologicalReaction direction="left-to-right" evidence="16">
        <dbReference type="Rhea" id="RHEA:45025"/>
    </physiologicalReaction>
</comment>
<keyword evidence="9" id="KW-0408">Iron</keyword>
<accession>A0A9P0EG72</accession>
<reference evidence="18" key="1">
    <citation type="submission" date="2022-01" db="EMBL/GenBank/DDBJ databases">
        <authorList>
            <person name="King R."/>
        </authorList>
    </citation>
    <scope>NUCLEOTIDE SEQUENCE</scope>
</reference>
<dbReference type="SUPFAM" id="SSF55961">
    <property type="entry name" value="Bet v1-like"/>
    <property type="match status" value="1"/>
</dbReference>
<dbReference type="InterPro" id="IPR045605">
    <property type="entry name" value="KshA-like_C"/>
</dbReference>
<keyword evidence="7" id="KW-1133">Transmembrane helix</keyword>
<keyword evidence="11" id="KW-0472">Membrane</keyword>